<gene>
    <name evidence="8" type="ORF">GGD90_000478</name>
</gene>
<keyword evidence="3 7" id="KW-0812">Transmembrane</keyword>
<dbReference type="Proteomes" id="UP000587070">
    <property type="component" value="Unassembled WGS sequence"/>
</dbReference>
<dbReference type="PANTHER" id="PTHR12778:SF10">
    <property type="entry name" value="MAJOR FACILITATOR SUPERFAMILY DOMAIN-CONTAINING PROTEIN 3"/>
    <property type="match status" value="1"/>
</dbReference>
<dbReference type="NCBIfam" id="TIGR00901">
    <property type="entry name" value="2A0125"/>
    <property type="match status" value="1"/>
</dbReference>
<evidence type="ECO:0000256" key="1">
    <source>
        <dbReference type="ARBA" id="ARBA00004141"/>
    </source>
</evidence>
<protein>
    <submittedName>
        <fullName evidence="8">PAT family beta-lactamase induction signal transducer AmpG</fullName>
    </submittedName>
</protein>
<dbReference type="GO" id="GO:0016020">
    <property type="term" value="C:membrane"/>
    <property type="evidence" value="ECO:0007669"/>
    <property type="project" value="UniProtKB-SubCell"/>
</dbReference>
<dbReference type="Pfam" id="PF07690">
    <property type="entry name" value="MFS_1"/>
    <property type="match status" value="1"/>
</dbReference>
<organism evidence="8 9">
    <name type="scientific">Rhodocyclus tenuis</name>
    <name type="common">Rhodospirillum tenue</name>
    <dbReference type="NCBI Taxonomy" id="1066"/>
    <lineage>
        <taxon>Bacteria</taxon>
        <taxon>Pseudomonadati</taxon>
        <taxon>Pseudomonadota</taxon>
        <taxon>Betaproteobacteria</taxon>
        <taxon>Rhodocyclales</taxon>
        <taxon>Rhodocyclaceae</taxon>
        <taxon>Rhodocyclus</taxon>
    </lineage>
</organism>
<feature type="transmembrane region" description="Helical" evidence="7">
    <location>
        <begin position="130"/>
        <end position="149"/>
    </location>
</feature>
<feature type="transmembrane region" description="Helical" evidence="7">
    <location>
        <begin position="63"/>
        <end position="87"/>
    </location>
</feature>
<dbReference type="PANTHER" id="PTHR12778">
    <property type="entry name" value="SOLUTE CARRIER FAMILY 33 ACETYL-COA TRANSPORTER -RELATED"/>
    <property type="match status" value="1"/>
</dbReference>
<keyword evidence="9" id="KW-1185">Reference proteome</keyword>
<dbReference type="InterPro" id="IPR036259">
    <property type="entry name" value="MFS_trans_sf"/>
</dbReference>
<feature type="transmembrane region" description="Helical" evidence="7">
    <location>
        <begin position="316"/>
        <end position="333"/>
    </location>
</feature>
<feature type="transmembrane region" description="Helical" evidence="7">
    <location>
        <begin position="437"/>
        <end position="456"/>
    </location>
</feature>
<feature type="transmembrane region" description="Helical" evidence="7">
    <location>
        <begin position="99"/>
        <end position="118"/>
    </location>
</feature>
<dbReference type="SUPFAM" id="SSF103473">
    <property type="entry name" value="MFS general substrate transporter"/>
    <property type="match status" value="1"/>
</dbReference>
<evidence type="ECO:0000256" key="4">
    <source>
        <dbReference type="ARBA" id="ARBA00022989"/>
    </source>
</evidence>
<accession>A0A840GD17</accession>
<dbReference type="GO" id="GO:0022857">
    <property type="term" value="F:transmembrane transporter activity"/>
    <property type="evidence" value="ECO:0007669"/>
    <property type="project" value="InterPro"/>
</dbReference>
<feature type="transmembrane region" description="Helical" evidence="7">
    <location>
        <begin position="273"/>
        <end position="296"/>
    </location>
</feature>
<evidence type="ECO:0000256" key="3">
    <source>
        <dbReference type="ARBA" id="ARBA00022692"/>
    </source>
</evidence>
<evidence type="ECO:0000256" key="2">
    <source>
        <dbReference type="ARBA" id="ARBA00022448"/>
    </source>
</evidence>
<name>A0A840GD17_RHOTE</name>
<dbReference type="InterPro" id="IPR011701">
    <property type="entry name" value="MFS"/>
</dbReference>
<feature type="transmembrane region" description="Helical" evidence="7">
    <location>
        <begin position="373"/>
        <end position="398"/>
    </location>
</feature>
<comment type="subcellular location">
    <subcellularLocation>
        <location evidence="1">Membrane</location>
        <topology evidence="1">Multi-pass membrane protein</topology>
    </subcellularLocation>
</comment>
<evidence type="ECO:0000256" key="6">
    <source>
        <dbReference type="SAM" id="MobiDB-lite"/>
    </source>
</evidence>
<comment type="caution">
    <text evidence="8">The sequence shown here is derived from an EMBL/GenBank/DDBJ whole genome shotgun (WGS) entry which is preliminary data.</text>
</comment>
<keyword evidence="4 7" id="KW-1133">Transmembrane helix</keyword>
<reference evidence="8 9" key="1">
    <citation type="submission" date="2020-08" db="EMBL/GenBank/DDBJ databases">
        <title>Genome sequencing of Purple Non-Sulfur Bacteria from various extreme environments.</title>
        <authorList>
            <person name="Mayer M."/>
        </authorList>
    </citation>
    <scope>NUCLEOTIDE SEQUENCE [LARGE SCALE GENOMIC DNA]</scope>
    <source>
        <strain evidence="8 9">2761</strain>
    </source>
</reference>
<evidence type="ECO:0000256" key="5">
    <source>
        <dbReference type="ARBA" id="ARBA00023136"/>
    </source>
</evidence>
<feature type="transmembrane region" description="Helical" evidence="7">
    <location>
        <begin position="155"/>
        <end position="176"/>
    </location>
</feature>
<keyword evidence="2" id="KW-0813">Transport</keyword>
<feature type="transmembrane region" description="Helical" evidence="7">
    <location>
        <begin position="340"/>
        <end position="361"/>
    </location>
</feature>
<dbReference type="Gene3D" id="1.20.1250.20">
    <property type="entry name" value="MFS general substrate transporter like domains"/>
    <property type="match status" value="2"/>
</dbReference>
<dbReference type="AlphaFoldDB" id="A0A840GD17"/>
<feature type="compositionally biased region" description="Low complexity" evidence="6">
    <location>
        <begin position="32"/>
        <end position="48"/>
    </location>
</feature>
<evidence type="ECO:0000313" key="9">
    <source>
        <dbReference type="Proteomes" id="UP000587070"/>
    </source>
</evidence>
<sequence length="471" mass="49601">MEGGDAAGGSARGAAPRADGGNAGQEGNVQDSGSEASASKSAGSSGTAAAPDWRRALLSRKMLICIFTGFSSGLPLYLLLNLLPAWLRSEGVDLKTIGFFALIQFPYTWKFLWAPLLDRFALPKLGRRRGWMLATQIGLLLTIGSLGGLSPHDGIGPVLWLAAILALLSATQDIALDAYRRELLAEEELGLGNSVHVNAYRVAGLVPGSLSLILADRLPWGEVFWITAAFMLPGMLMALSIREPALTAAVPKTLREAVVEPFREFIGRAGVRGALLTLGFIFLYKLGDSLCTALATPFYLDMGFTKTDIGLIAKNAGLWPAVIGGLAGGLWMVKLGINRALWLFGVVQVLSILGFAWLAWLGPQGEIDAAARLSLALVIGLEALGVGLGTAAFVAFIARSTHPAYSATQFALFTSLAAVPRTLVNASAGWLVDGLGWFAFFLLCTALALPGMALLAKVAPWNAAEPARLGG</sequence>
<feature type="region of interest" description="Disordered" evidence="6">
    <location>
        <begin position="1"/>
        <end position="48"/>
    </location>
</feature>
<dbReference type="EMBL" id="JACIGE010000001">
    <property type="protein sequence ID" value="MBB4246129.1"/>
    <property type="molecule type" value="Genomic_DNA"/>
</dbReference>
<evidence type="ECO:0000256" key="7">
    <source>
        <dbReference type="SAM" id="Phobius"/>
    </source>
</evidence>
<proteinExistence type="predicted"/>
<feature type="compositionally biased region" description="Gly residues" evidence="6">
    <location>
        <begin position="1"/>
        <end position="11"/>
    </location>
</feature>
<dbReference type="CDD" id="cd17486">
    <property type="entry name" value="MFS_AmpG_like"/>
    <property type="match status" value="1"/>
</dbReference>
<dbReference type="RefSeq" id="WP_325065948.1">
    <property type="nucleotide sequence ID" value="NZ_JACIGE010000001.1"/>
</dbReference>
<feature type="transmembrane region" description="Helical" evidence="7">
    <location>
        <begin position="410"/>
        <end position="431"/>
    </location>
</feature>
<keyword evidence="5 7" id="KW-0472">Membrane</keyword>
<evidence type="ECO:0000313" key="8">
    <source>
        <dbReference type="EMBL" id="MBB4246129.1"/>
    </source>
</evidence>
<dbReference type="InterPro" id="IPR004752">
    <property type="entry name" value="AmpG_permease/AT-1"/>
</dbReference>